<evidence type="ECO:0000256" key="1">
    <source>
        <dbReference type="ARBA" id="ARBA00022729"/>
    </source>
</evidence>
<dbReference type="InterPro" id="IPR008334">
    <property type="entry name" value="5'-Nucleotdase_C"/>
</dbReference>
<keyword evidence="2" id="KW-0378">Hydrolase</keyword>
<keyword evidence="1" id="KW-0732">Signal</keyword>
<dbReference type="SUPFAM" id="SSF56300">
    <property type="entry name" value="Metallo-dependent phosphatases"/>
    <property type="match status" value="1"/>
</dbReference>
<dbReference type="CDD" id="cd07411">
    <property type="entry name" value="MPP_SoxB_N"/>
    <property type="match status" value="1"/>
</dbReference>
<evidence type="ECO:0000259" key="4">
    <source>
        <dbReference type="Pfam" id="PF02872"/>
    </source>
</evidence>
<feature type="domain" description="5'-Nucleotidase C-terminal" evidence="4">
    <location>
        <begin position="399"/>
        <end position="521"/>
    </location>
</feature>
<reference evidence="5" key="1">
    <citation type="journal article" date="2011" name="Environ. Microbiol.">
        <title>Time-series analyses of Monterey Bay coastal microbial picoplankton using a 'genome proxy' microarray.</title>
        <authorList>
            <person name="Rich V.I."/>
            <person name="Pham V.D."/>
            <person name="Eppley J."/>
            <person name="Shi Y."/>
            <person name="DeLong E.F."/>
        </authorList>
    </citation>
    <scope>NUCLEOTIDE SEQUENCE</scope>
</reference>
<dbReference type="SUPFAM" id="SSF55816">
    <property type="entry name" value="5'-nucleotidase (syn. UDP-sugar hydrolase), C-terminal domain"/>
    <property type="match status" value="1"/>
</dbReference>
<dbReference type="InterPro" id="IPR006179">
    <property type="entry name" value="5_nucleotidase/apyrase"/>
</dbReference>
<dbReference type="Gene3D" id="3.90.780.10">
    <property type="entry name" value="5'-Nucleotidase, C-terminal domain"/>
    <property type="match status" value="1"/>
</dbReference>
<comment type="similarity">
    <text evidence="2">Belongs to the 5'-nucleotidase family.</text>
</comment>
<dbReference type="InterPro" id="IPR036907">
    <property type="entry name" value="5'-Nucleotdase_C_sf"/>
</dbReference>
<dbReference type="EMBL" id="GU474848">
    <property type="protein sequence ID" value="ADI16835.1"/>
    <property type="molecule type" value="Genomic_DNA"/>
</dbReference>
<dbReference type="PANTHER" id="PTHR11575:SF42">
    <property type="entry name" value="SULFUR OXIDATION PROTEIN SOXB"/>
    <property type="match status" value="1"/>
</dbReference>
<sequence>MRSRREFLQFAVVSAGVFSAYPSFTAAAARQQLTQDDLLSFDAKGQVTLLHLTDIHGQLKPVYFRPPSENFGVADFQGIPPHLVGQDFLRHFAIEPGSALAYAHTMVDYEALARAYGRLGGLDRTATLVKAIRAERGDDSVLLLDGGDTWQGSYTSLKTQGADMVSAMKLLKPDAMVGHWEFTFGQDRLEELIEEMGYPFLGGNVFDTEWDEQVFESTAFFERGGVNVAVIGQHFPYTPIANPRHMVEGWSFGIRPDQIQANVDAARKEGAEIVVLLSHNGFDVDQKIAATISGIDVILTGHTHDAIPQAIRIKDALLLSSGSHGKYLGRVDLKVEGGRVVDAASTLIPVFSDVITPDAEMGAHIDALRAPYEAECNRVIGKAGALLYRRGNFNGSWDDVICDAIRAERDVEIALSPGFRWGTTLLPGQDITIDDMYTQTSMNYPAVYRMEFTGKQLKDILEDVCDNLFNPNPFFQQGGDMVRVGGMSYRCAPKAAMGSRISDVVLTRTGALIEADKHYTVGGWASVNPDTEGPAIYDLLESYITGKGVVTPSRDQSVIVEGMG</sequence>
<dbReference type="Gene3D" id="6.10.140.570">
    <property type="match status" value="1"/>
</dbReference>
<dbReference type="GO" id="GO:0000166">
    <property type="term" value="F:nucleotide binding"/>
    <property type="evidence" value="ECO:0007669"/>
    <property type="project" value="UniProtKB-KW"/>
</dbReference>
<organism evidence="5">
    <name type="scientific">uncultured alpha proteobacterium HF0010_13E22</name>
    <dbReference type="NCBI Taxonomy" id="710801"/>
    <lineage>
        <taxon>Bacteria</taxon>
        <taxon>Pseudomonadati</taxon>
        <taxon>Pseudomonadota</taxon>
        <taxon>Alphaproteobacteria</taxon>
        <taxon>environmental samples</taxon>
    </lineage>
</organism>
<dbReference type="GO" id="GO:0009166">
    <property type="term" value="P:nucleotide catabolic process"/>
    <property type="evidence" value="ECO:0007669"/>
    <property type="project" value="InterPro"/>
</dbReference>
<dbReference type="Pfam" id="PF00149">
    <property type="entry name" value="Metallophos"/>
    <property type="match status" value="1"/>
</dbReference>
<feature type="domain" description="Calcineurin-like phosphoesterase" evidence="3">
    <location>
        <begin position="48"/>
        <end position="305"/>
    </location>
</feature>
<evidence type="ECO:0000259" key="3">
    <source>
        <dbReference type="Pfam" id="PF00149"/>
    </source>
</evidence>
<dbReference type="GO" id="GO:0016787">
    <property type="term" value="F:hydrolase activity"/>
    <property type="evidence" value="ECO:0007669"/>
    <property type="project" value="UniProtKB-KW"/>
</dbReference>
<dbReference type="InterPro" id="IPR041829">
    <property type="entry name" value="SoxB_N"/>
</dbReference>
<dbReference type="InterPro" id="IPR004843">
    <property type="entry name" value="Calcineurin-like_PHP"/>
</dbReference>
<dbReference type="PANTHER" id="PTHR11575">
    <property type="entry name" value="5'-NUCLEOTIDASE-RELATED"/>
    <property type="match status" value="1"/>
</dbReference>
<evidence type="ECO:0000313" key="5">
    <source>
        <dbReference type="EMBL" id="ADI16835.1"/>
    </source>
</evidence>
<dbReference type="AlphaFoldDB" id="E0XQZ4"/>
<dbReference type="InterPro" id="IPR030998">
    <property type="entry name" value="Thiosulf_SoxB"/>
</dbReference>
<proteinExistence type="inferred from homology"/>
<dbReference type="Gene3D" id="3.60.21.10">
    <property type="match status" value="1"/>
</dbReference>
<evidence type="ECO:0000256" key="2">
    <source>
        <dbReference type="RuleBase" id="RU362119"/>
    </source>
</evidence>
<protein>
    <submittedName>
        <fullName evidence="5">5'-nucleotidase/2',3'-cyclic phosphodiesterase and related esterases</fullName>
    </submittedName>
</protein>
<keyword evidence="2" id="KW-0547">Nucleotide-binding</keyword>
<dbReference type="GO" id="GO:0030288">
    <property type="term" value="C:outer membrane-bounded periplasmic space"/>
    <property type="evidence" value="ECO:0007669"/>
    <property type="project" value="TreeGrafter"/>
</dbReference>
<dbReference type="Pfam" id="PF02872">
    <property type="entry name" value="5_nucleotid_C"/>
    <property type="match status" value="1"/>
</dbReference>
<dbReference type="PROSITE" id="PS51318">
    <property type="entry name" value="TAT"/>
    <property type="match status" value="1"/>
</dbReference>
<dbReference type="NCBIfam" id="TIGR04486">
    <property type="entry name" value="thiosulf_SoxB"/>
    <property type="match status" value="1"/>
</dbReference>
<name>E0XQZ4_9PROT</name>
<dbReference type="PRINTS" id="PR01607">
    <property type="entry name" value="APYRASEFAMLY"/>
</dbReference>
<accession>E0XQZ4</accession>
<dbReference type="InterPro" id="IPR006311">
    <property type="entry name" value="TAT_signal"/>
</dbReference>
<dbReference type="InterPro" id="IPR029052">
    <property type="entry name" value="Metallo-depent_PP-like"/>
</dbReference>